<dbReference type="GO" id="GO:0005524">
    <property type="term" value="F:ATP binding"/>
    <property type="evidence" value="ECO:0007669"/>
    <property type="project" value="UniProtKB-KW"/>
</dbReference>
<feature type="binding site" evidence="2">
    <location>
        <begin position="7"/>
        <end position="20"/>
    </location>
    <ligand>
        <name>ATP</name>
        <dbReference type="ChEBI" id="CHEBI:30616"/>
    </ligand>
</feature>
<dbReference type="Gene3D" id="3.40.50.620">
    <property type="entry name" value="HUPs"/>
    <property type="match status" value="1"/>
</dbReference>
<dbReference type="PANTHER" id="PTHR37825">
    <property type="entry name" value="TRNA(MET) CYTIDINE ACETATE LIGASE"/>
    <property type="match status" value="1"/>
</dbReference>
<dbReference type="GO" id="GO:0000049">
    <property type="term" value="F:tRNA binding"/>
    <property type="evidence" value="ECO:0007669"/>
    <property type="project" value="UniProtKB-KW"/>
</dbReference>
<comment type="caution">
    <text evidence="2">Lacks conserved residue(s) required for the propagation of feature annotation.</text>
</comment>
<comment type="catalytic activity">
    <reaction evidence="2">
        <text>cytidine(34) in elongator tRNA(Met) + acetate + ATP = N(4)-acetylcytidine(34) in elongator tRNA(Met) + AMP + diphosphate</text>
        <dbReference type="Rhea" id="RHEA:58144"/>
        <dbReference type="Rhea" id="RHEA-COMP:10693"/>
        <dbReference type="Rhea" id="RHEA-COMP:10694"/>
        <dbReference type="ChEBI" id="CHEBI:30089"/>
        <dbReference type="ChEBI" id="CHEBI:30616"/>
        <dbReference type="ChEBI" id="CHEBI:33019"/>
        <dbReference type="ChEBI" id="CHEBI:74900"/>
        <dbReference type="ChEBI" id="CHEBI:82748"/>
        <dbReference type="ChEBI" id="CHEBI:456215"/>
    </reaction>
</comment>
<keyword evidence="1 2" id="KW-0819">tRNA processing</keyword>
<reference evidence="3" key="2">
    <citation type="submission" date="2021-04" db="EMBL/GenBank/DDBJ databases">
        <authorList>
            <person name="Gilroy R."/>
        </authorList>
    </citation>
    <scope>NUCLEOTIDE SEQUENCE</scope>
    <source>
        <strain evidence="3">ChiBcec8-13705</strain>
    </source>
</reference>
<keyword evidence="2" id="KW-0547">Nucleotide-binding</keyword>
<keyword evidence="2" id="KW-0820">tRNA-binding</keyword>
<dbReference type="GO" id="GO:0005737">
    <property type="term" value="C:cytoplasm"/>
    <property type="evidence" value="ECO:0007669"/>
    <property type="project" value="UniProtKB-SubCell"/>
</dbReference>
<evidence type="ECO:0000313" key="4">
    <source>
        <dbReference type="Proteomes" id="UP000886803"/>
    </source>
</evidence>
<dbReference type="GO" id="GO:0006400">
    <property type="term" value="P:tRNA modification"/>
    <property type="evidence" value="ECO:0007669"/>
    <property type="project" value="UniProtKB-UniRule"/>
</dbReference>
<protein>
    <recommendedName>
        <fullName evidence="2">tRNA(Met) cytidine acetate ligase</fullName>
        <ecNumber evidence="2">6.3.4.-</ecNumber>
    </recommendedName>
</protein>
<comment type="caution">
    <text evidence="3">The sequence shown here is derived from an EMBL/GenBank/DDBJ whole genome shotgun (WGS) entry which is preliminary data.</text>
</comment>
<dbReference type="SUPFAM" id="SSF52374">
    <property type="entry name" value="Nucleotidylyl transferase"/>
    <property type="match status" value="1"/>
</dbReference>
<comment type="subcellular location">
    <subcellularLocation>
        <location evidence="2">Cytoplasm</location>
    </subcellularLocation>
</comment>
<keyword evidence="2" id="KW-0436">Ligase</keyword>
<evidence type="ECO:0000313" key="3">
    <source>
        <dbReference type="EMBL" id="HJB42068.1"/>
    </source>
</evidence>
<keyword evidence="2" id="KW-0694">RNA-binding</keyword>
<organism evidence="3 4">
    <name type="scientific">Candidatus Gemmiger avicola</name>
    <dbReference type="NCBI Taxonomy" id="2838605"/>
    <lineage>
        <taxon>Bacteria</taxon>
        <taxon>Bacillati</taxon>
        <taxon>Bacillota</taxon>
        <taxon>Clostridia</taxon>
        <taxon>Eubacteriales</taxon>
        <taxon>Gemmiger</taxon>
    </lineage>
</organism>
<sequence length="395" mass="40851">MNFVGIITEYDPFHNGHAAQLAMLRERGVNAVAVCMSAGAVQRGGIPLLPEPVRVRAALQAGADLVIALPAPYASAGAEAFAAAGVHLLAALGCDTLAFGAETPDPDRLLAAARLLDSPALQPPLREALAAGRTFAAARAAAAEALCPGTGDLLRAPNNILGIEYCKAILRHGAAMAPLPLPRLGAAHGAGVPGSHAGLPLASASYLRGAVQREGVEALAPFVPAEAFALYREAASEGLLACPEKFDAALLALLRARAPGGFAGCRGTSEGLENRLETAVGAATDAEDLYARMKTKRYPHARLRRLALDAALGVQEGALPPLPPFVHVLGARRAALPRLKAVTLPVSTSLAKLGQASPEAETLCRTYSRFVDFSALCRGQTRPMGLAYTTKPVVL</sequence>
<feature type="binding site" evidence="2">
    <location>
        <position position="100"/>
    </location>
    <ligand>
        <name>ATP</name>
        <dbReference type="ChEBI" id="CHEBI:30616"/>
    </ligand>
</feature>
<dbReference type="Proteomes" id="UP000886803">
    <property type="component" value="Unassembled WGS sequence"/>
</dbReference>
<dbReference type="HAMAP" id="MF_01539">
    <property type="entry name" value="TmcAL"/>
    <property type="match status" value="1"/>
</dbReference>
<dbReference type="InterPro" id="IPR008513">
    <property type="entry name" value="tRNA(Met)_cyd_acetate_ligase"/>
</dbReference>
<evidence type="ECO:0000256" key="2">
    <source>
        <dbReference type="HAMAP-Rule" id="MF_01539"/>
    </source>
</evidence>
<comment type="similarity">
    <text evidence="2">Belongs to the TmcAL family.</text>
</comment>
<dbReference type="Pfam" id="PF05636">
    <property type="entry name" value="HIGH_NTase1"/>
    <property type="match status" value="1"/>
</dbReference>
<evidence type="ECO:0000256" key="1">
    <source>
        <dbReference type="ARBA" id="ARBA00022694"/>
    </source>
</evidence>
<feature type="binding site" evidence="2">
    <location>
        <position position="158"/>
    </location>
    <ligand>
        <name>ATP</name>
        <dbReference type="ChEBI" id="CHEBI:30616"/>
    </ligand>
</feature>
<feature type="binding site" evidence="2">
    <location>
        <position position="183"/>
    </location>
    <ligand>
        <name>ATP</name>
        <dbReference type="ChEBI" id="CHEBI:30616"/>
    </ligand>
</feature>
<name>A0A9D2M843_9FIRM</name>
<accession>A0A9D2M843</accession>
<gene>
    <name evidence="2" type="primary">tmcAL</name>
    <name evidence="3" type="ORF">H9945_06160</name>
</gene>
<comment type="function">
    <text evidence="2">Catalyzes the formation of N(4)-acetylcytidine (ac(4)C) at the wobble position of elongator tRNA(Met), using acetate and ATP as substrates. First activates an acetate ion to form acetyladenylate (Ac-AMP) and then transfers the acetyl group to tRNA to form ac(4)C34.</text>
</comment>
<proteinExistence type="inferred from homology"/>
<dbReference type="EMBL" id="DWYG01000098">
    <property type="protein sequence ID" value="HJB42068.1"/>
    <property type="molecule type" value="Genomic_DNA"/>
</dbReference>
<dbReference type="InterPro" id="IPR014729">
    <property type="entry name" value="Rossmann-like_a/b/a_fold"/>
</dbReference>
<dbReference type="GO" id="GO:0016879">
    <property type="term" value="F:ligase activity, forming carbon-nitrogen bonds"/>
    <property type="evidence" value="ECO:0007669"/>
    <property type="project" value="UniProtKB-UniRule"/>
</dbReference>
<dbReference type="PANTHER" id="PTHR37825:SF1">
    <property type="entry name" value="TRNA(MET) CYTIDINE ACETATE LIGASE"/>
    <property type="match status" value="1"/>
</dbReference>
<keyword evidence="2" id="KW-0067">ATP-binding</keyword>
<reference evidence="3" key="1">
    <citation type="journal article" date="2021" name="PeerJ">
        <title>Extensive microbial diversity within the chicken gut microbiome revealed by metagenomics and culture.</title>
        <authorList>
            <person name="Gilroy R."/>
            <person name="Ravi A."/>
            <person name="Getino M."/>
            <person name="Pursley I."/>
            <person name="Horton D.L."/>
            <person name="Alikhan N.F."/>
            <person name="Baker D."/>
            <person name="Gharbi K."/>
            <person name="Hall N."/>
            <person name="Watson M."/>
            <person name="Adriaenssens E.M."/>
            <person name="Foster-Nyarko E."/>
            <person name="Jarju S."/>
            <person name="Secka A."/>
            <person name="Antonio M."/>
            <person name="Oren A."/>
            <person name="Chaudhuri R.R."/>
            <person name="La Ragione R."/>
            <person name="Hildebrand F."/>
            <person name="Pallen M.J."/>
        </authorList>
    </citation>
    <scope>NUCLEOTIDE SEQUENCE</scope>
    <source>
        <strain evidence="3">ChiBcec8-13705</strain>
    </source>
</reference>
<keyword evidence="2" id="KW-0963">Cytoplasm</keyword>
<dbReference type="EC" id="6.3.4.-" evidence="2"/>
<dbReference type="AlphaFoldDB" id="A0A9D2M843"/>